<dbReference type="SUPFAM" id="SSF74653">
    <property type="entry name" value="TolA/TonB C-terminal domain"/>
    <property type="match status" value="1"/>
</dbReference>
<keyword evidence="8" id="KW-1133">Transmembrane helix</keyword>
<evidence type="ECO:0000256" key="4">
    <source>
        <dbReference type="ARBA" id="ARBA00022475"/>
    </source>
</evidence>
<dbReference type="NCBIfam" id="TIGR01352">
    <property type="entry name" value="tonB_Cterm"/>
    <property type="match status" value="1"/>
</dbReference>
<comment type="subcellular location">
    <subcellularLocation>
        <location evidence="1">Cell inner membrane</location>
        <topology evidence="1">Single-pass membrane protein</topology>
        <orientation evidence="1">Periplasmic side</orientation>
    </subcellularLocation>
</comment>
<protein>
    <submittedName>
        <fullName evidence="11">Energy transducer TonB</fullName>
    </submittedName>
</protein>
<dbReference type="PROSITE" id="PS52015">
    <property type="entry name" value="TONB_CTD"/>
    <property type="match status" value="1"/>
</dbReference>
<evidence type="ECO:0000256" key="2">
    <source>
        <dbReference type="ARBA" id="ARBA00006555"/>
    </source>
</evidence>
<evidence type="ECO:0000256" key="1">
    <source>
        <dbReference type="ARBA" id="ARBA00004383"/>
    </source>
</evidence>
<dbReference type="EMBL" id="JBCEVZ010000049">
    <property type="protein sequence ID" value="MEL5995857.1"/>
    <property type="molecule type" value="Genomic_DNA"/>
</dbReference>
<evidence type="ECO:0000256" key="8">
    <source>
        <dbReference type="ARBA" id="ARBA00022989"/>
    </source>
</evidence>
<proteinExistence type="inferred from homology"/>
<organism evidence="11 12">
    <name type="scientific">Hymenobacter segetis</name>
    <dbReference type="NCBI Taxonomy" id="2025509"/>
    <lineage>
        <taxon>Bacteria</taxon>
        <taxon>Pseudomonadati</taxon>
        <taxon>Bacteroidota</taxon>
        <taxon>Cytophagia</taxon>
        <taxon>Cytophagales</taxon>
        <taxon>Hymenobacteraceae</taxon>
        <taxon>Hymenobacter</taxon>
    </lineage>
</organism>
<comment type="similarity">
    <text evidence="2">Belongs to the TonB family.</text>
</comment>
<dbReference type="RefSeq" id="WP_342299955.1">
    <property type="nucleotide sequence ID" value="NZ_JBCEVZ010000049.1"/>
</dbReference>
<evidence type="ECO:0000256" key="9">
    <source>
        <dbReference type="ARBA" id="ARBA00023136"/>
    </source>
</evidence>
<accession>A0ABU9M0H3</accession>
<evidence type="ECO:0000313" key="12">
    <source>
        <dbReference type="Proteomes" id="UP001479606"/>
    </source>
</evidence>
<evidence type="ECO:0000256" key="7">
    <source>
        <dbReference type="ARBA" id="ARBA00022927"/>
    </source>
</evidence>
<evidence type="ECO:0000256" key="3">
    <source>
        <dbReference type="ARBA" id="ARBA00022448"/>
    </source>
</evidence>
<keyword evidence="6" id="KW-0812">Transmembrane</keyword>
<dbReference type="PANTHER" id="PTHR33446:SF2">
    <property type="entry name" value="PROTEIN TONB"/>
    <property type="match status" value="1"/>
</dbReference>
<keyword evidence="5" id="KW-0997">Cell inner membrane</keyword>
<keyword evidence="7" id="KW-0653">Protein transport</keyword>
<keyword evidence="12" id="KW-1185">Reference proteome</keyword>
<gene>
    <name evidence="11" type="ORF">AAFH49_16710</name>
</gene>
<dbReference type="Gene3D" id="3.30.1150.10">
    <property type="match status" value="1"/>
</dbReference>
<dbReference type="PANTHER" id="PTHR33446">
    <property type="entry name" value="PROTEIN TONB-RELATED"/>
    <property type="match status" value="1"/>
</dbReference>
<evidence type="ECO:0000256" key="6">
    <source>
        <dbReference type="ARBA" id="ARBA00022692"/>
    </source>
</evidence>
<reference evidence="11 12" key="1">
    <citation type="journal article" date="2018" name="Arch. Microbiol.">
        <title>Hymenobacter segetis sp. nov., isolated from soil.</title>
        <authorList>
            <person name="Ten L.N."/>
            <person name="Lim S.J."/>
            <person name="Kim B.O."/>
            <person name="Kang I.K."/>
            <person name="Jung H.Y."/>
        </authorList>
    </citation>
    <scope>NUCLEOTIDE SEQUENCE [LARGE SCALE GENOMIC DNA]</scope>
    <source>
        <strain evidence="11 12">S7-3-11</strain>
    </source>
</reference>
<dbReference type="InterPro" id="IPR051045">
    <property type="entry name" value="TonB-dependent_transducer"/>
</dbReference>
<dbReference type="Proteomes" id="UP001479606">
    <property type="component" value="Unassembled WGS sequence"/>
</dbReference>
<dbReference type="InterPro" id="IPR037682">
    <property type="entry name" value="TonB_C"/>
</dbReference>
<keyword evidence="4" id="KW-1003">Cell membrane</keyword>
<feature type="domain" description="TonB C-terminal" evidence="10">
    <location>
        <begin position="162"/>
        <end position="252"/>
    </location>
</feature>
<evidence type="ECO:0000256" key="5">
    <source>
        <dbReference type="ARBA" id="ARBA00022519"/>
    </source>
</evidence>
<dbReference type="InterPro" id="IPR006260">
    <property type="entry name" value="TonB/TolA_C"/>
</dbReference>
<keyword evidence="3" id="KW-0813">Transport</keyword>
<name>A0ABU9M0H3_9BACT</name>
<comment type="caution">
    <text evidence="11">The sequence shown here is derived from an EMBL/GenBank/DDBJ whole genome shotgun (WGS) entry which is preliminary data.</text>
</comment>
<evidence type="ECO:0000313" key="11">
    <source>
        <dbReference type="EMBL" id="MEL5995857.1"/>
    </source>
</evidence>
<evidence type="ECO:0000259" key="10">
    <source>
        <dbReference type="PROSITE" id="PS52015"/>
    </source>
</evidence>
<sequence>MLLLPTFNAALQPCTVGPTAFRTHPQGQFCDSCQRVVQDFSQSTNPVADLAAARAAAPDGRVCGSFRAAQVQQTLPTLTRRMKWFLVALVLVVGQGFTAHEALAQVRRTTIDYTQEVAKPERERLAEAKRDSLARASLILDETSLPPFLGMVVEQVPRFRGGGTSSLIKYIQQHLKWPSHADTVHVSGRLFIIFTVGEDGLVHNATVVKGLHPLFDDEALRVVRSLKGFEPAKQNGKPVSMSLTLPVTFESK</sequence>
<dbReference type="Pfam" id="PF03544">
    <property type="entry name" value="TonB_C"/>
    <property type="match status" value="1"/>
</dbReference>
<keyword evidence="9" id="KW-0472">Membrane</keyword>